<evidence type="ECO:0000256" key="1">
    <source>
        <dbReference type="ARBA" id="ARBA00004071"/>
    </source>
</evidence>
<dbReference type="Gene3D" id="2.60.40.1180">
    <property type="entry name" value="Golgi alpha-mannosidase II"/>
    <property type="match status" value="1"/>
</dbReference>
<evidence type="ECO:0000313" key="9">
    <source>
        <dbReference type="EMBL" id="KDS55887.1"/>
    </source>
</evidence>
<gene>
    <name evidence="9" type="ORF">M099_1188</name>
</gene>
<evidence type="ECO:0000259" key="8">
    <source>
        <dbReference type="Pfam" id="PF01120"/>
    </source>
</evidence>
<dbReference type="PATRIC" id="fig|1339352.3.peg.1150"/>
<dbReference type="GO" id="GO:0004560">
    <property type="term" value="F:alpha-L-fucosidase activity"/>
    <property type="evidence" value="ECO:0007669"/>
    <property type="project" value="InterPro"/>
</dbReference>
<proteinExistence type="inferred from homology"/>
<evidence type="ECO:0000256" key="2">
    <source>
        <dbReference type="ARBA" id="ARBA00007951"/>
    </source>
</evidence>
<dbReference type="GO" id="GO:0005764">
    <property type="term" value="C:lysosome"/>
    <property type="evidence" value="ECO:0007669"/>
    <property type="project" value="TreeGrafter"/>
</dbReference>
<evidence type="ECO:0000313" key="10">
    <source>
        <dbReference type="Proteomes" id="UP000027661"/>
    </source>
</evidence>
<dbReference type="PANTHER" id="PTHR10030">
    <property type="entry name" value="ALPHA-L-FUCOSIDASE"/>
    <property type="match status" value="1"/>
</dbReference>
<comment type="caution">
    <text evidence="9">The sequence shown here is derived from an EMBL/GenBank/DDBJ whole genome shotgun (WGS) entry which is preliminary data.</text>
</comment>
<dbReference type="Proteomes" id="UP000027661">
    <property type="component" value="Unassembled WGS sequence"/>
</dbReference>
<evidence type="ECO:0000256" key="4">
    <source>
        <dbReference type="ARBA" id="ARBA00022729"/>
    </source>
</evidence>
<dbReference type="EC" id="3.2.1.51" evidence="3"/>
<evidence type="ECO:0000256" key="3">
    <source>
        <dbReference type="ARBA" id="ARBA00012662"/>
    </source>
</evidence>
<keyword evidence="4 7" id="KW-0732">Signal</keyword>
<comment type="similarity">
    <text evidence="2">Belongs to the glycosyl hydrolase 29 family.</text>
</comment>
<dbReference type="PRINTS" id="PR00741">
    <property type="entry name" value="GLHYDRLASE29"/>
</dbReference>
<protein>
    <recommendedName>
        <fullName evidence="3">alpha-L-fucosidase</fullName>
        <ecNumber evidence="3">3.2.1.51</ecNumber>
    </recommendedName>
</protein>
<evidence type="ECO:0000256" key="5">
    <source>
        <dbReference type="ARBA" id="ARBA00022801"/>
    </source>
</evidence>
<keyword evidence="5" id="KW-0378">Hydrolase</keyword>
<dbReference type="InterPro" id="IPR016286">
    <property type="entry name" value="FUC_metazoa-typ"/>
</dbReference>
<organism evidence="9 10">
    <name type="scientific">Phocaeicola vulgatus str. 3975 RP4</name>
    <dbReference type="NCBI Taxonomy" id="1339352"/>
    <lineage>
        <taxon>Bacteria</taxon>
        <taxon>Pseudomonadati</taxon>
        <taxon>Bacteroidota</taxon>
        <taxon>Bacteroidia</taxon>
        <taxon>Bacteroidales</taxon>
        <taxon>Bacteroidaceae</taxon>
        <taxon>Phocaeicola</taxon>
    </lineage>
</organism>
<dbReference type="PANTHER" id="PTHR10030:SF37">
    <property type="entry name" value="ALPHA-L-FUCOSIDASE-RELATED"/>
    <property type="match status" value="1"/>
</dbReference>
<feature type="chain" id="PRO_5001666768" description="alpha-L-fucosidase" evidence="7">
    <location>
        <begin position="25"/>
        <end position="483"/>
    </location>
</feature>
<dbReference type="InterPro" id="IPR000933">
    <property type="entry name" value="Glyco_hydro_29"/>
</dbReference>
<dbReference type="InterPro" id="IPR013780">
    <property type="entry name" value="Glyco_hydro_b"/>
</dbReference>
<feature type="signal peptide" evidence="7">
    <location>
        <begin position="1"/>
        <end position="24"/>
    </location>
</feature>
<sequence>MNENMKKCFYILFLFLSMPLWAQAQTRRASIPLQHGAHRIGNRTDADMERWRQHGLGQFIHWGVYAIPGGFWEGKCYPGAAEWIRSWKEMPKDAYDSLYKQFNPTSFDAKAWAKQARQMGANYMIFTTKHHDGFCLWPSKYTDYTIAHTPYKKDVVKQIVDAYTAEGIDVHLYFSIIDWNHKGYRPAPPETRQDSIAYETFKEFTRNQLIELLTDYPAIKGLWFDGSWDKAWMNEAAWVDTLGLELRKLHPGLIIGSRFRADEYGKRHYDSNGDLIDDYDQTWERDLPNSLEDLNGSDWDCVMTIPENQWGYHAEWRGYVKTSYDLLEMMVKAVSLNGNFVLNFGPDGKGNIRSEETKLAKEIGDWMKINKEAIYGTSHSTVQKQDWGYFTQKGNKLYMCVFNRPINNLLKIEIPKGGIIPMKAYFLENNQETEIQNAGKNKRNSSLYHVAVPASYKTDRPFVIVLEMQENTKEEGEYQQAKI</sequence>
<accession>A0A069SM80</accession>
<dbReference type="Pfam" id="PF01120">
    <property type="entry name" value="Alpha_L_fucos"/>
    <property type="match status" value="1"/>
</dbReference>
<dbReference type="AlphaFoldDB" id="A0A069SM80"/>
<keyword evidence="6" id="KW-0326">Glycosidase</keyword>
<name>A0A069SM80_PHOVU</name>
<dbReference type="Gene3D" id="3.20.20.80">
    <property type="entry name" value="Glycosidases"/>
    <property type="match status" value="1"/>
</dbReference>
<comment type="function">
    <text evidence="1">Alpha-L-fucosidase is responsible for hydrolyzing the alpha-1,6-linked fucose joined to the reducing-end N-acetylglucosamine of the carbohydrate moieties of glycoproteins.</text>
</comment>
<dbReference type="GO" id="GO:0016139">
    <property type="term" value="P:glycoside catabolic process"/>
    <property type="evidence" value="ECO:0007669"/>
    <property type="project" value="TreeGrafter"/>
</dbReference>
<dbReference type="PIRSF" id="PIRSF001092">
    <property type="entry name" value="Alpha-L-fucosidase"/>
    <property type="match status" value="1"/>
</dbReference>
<dbReference type="InterPro" id="IPR017853">
    <property type="entry name" value="GH"/>
</dbReference>
<dbReference type="EMBL" id="JNHM01000012">
    <property type="protein sequence ID" value="KDS55887.1"/>
    <property type="molecule type" value="Genomic_DNA"/>
</dbReference>
<feature type="domain" description="Glycoside hydrolase family 29 N-terminal" evidence="8">
    <location>
        <begin position="47"/>
        <end position="372"/>
    </location>
</feature>
<dbReference type="InterPro" id="IPR057739">
    <property type="entry name" value="Glyco_hydro_29_N"/>
</dbReference>
<dbReference type="SMART" id="SM00812">
    <property type="entry name" value="Alpha_L_fucos"/>
    <property type="match status" value="1"/>
</dbReference>
<reference evidence="9 10" key="1">
    <citation type="submission" date="2014-04" db="EMBL/GenBank/DDBJ databases">
        <authorList>
            <person name="Sears C."/>
            <person name="Carroll K."/>
            <person name="Sack B.R."/>
            <person name="Qadri F."/>
            <person name="Myers L.L."/>
            <person name="Chung G.-T."/>
            <person name="Escheverria P."/>
            <person name="Fraser C.M."/>
            <person name="Sadzewicz L."/>
            <person name="Shefchek K.A."/>
            <person name="Tallon L."/>
            <person name="Das S.P."/>
            <person name="Daugherty S."/>
            <person name="Mongodin E.F."/>
        </authorList>
    </citation>
    <scope>NUCLEOTIDE SEQUENCE [LARGE SCALE GENOMIC DNA]</scope>
    <source>
        <strain evidence="9 10">3975 RP4</strain>
    </source>
</reference>
<dbReference type="SUPFAM" id="SSF51445">
    <property type="entry name" value="(Trans)glycosidases"/>
    <property type="match status" value="1"/>
</dbReference>
<dbReference type="GO" id="GO:0006004">
    <property type="term" value="P:fucose metabolic process"/>
    <property type="evidence" value="ECO:0007669"/>
    <property type="project" value="InterPro"/>
</dbReference>
<evidence type="ECO:0000256" key="6">
    <source>
        <dbReference type="ARBA" id="ARBA00023295"/>
    </source>
</evidence>
<evidence type="ECO:0000256" key="7">
    <source>
        <dbReference type="SAM" id="SignalP"/>
    </source>
</evidence>